<dbReference type="Gene3D" id="3.30.70.1050">
    <property type="entry name" value="Trigger factor ribosome-binding domain"/>
    <property type="match status" value="1"/>
</dbReference>
<dbReference type="Pfam" id="PF05697">
    <property type="entry name" value="Trigger_N"/>
    <property type="match status" value="1"/>
</dbReference>
<dbReference type="InterPro" id="IPR037041">
    <property type="entry name" value="Trigger_fac_C_sf"/>
</dbReference>
<feature type="domain" description="Trigger factor ribosome-binding bacterial" evidence="3">
    <location>
        <begin position="1"/>
        <end position="124"/>
    </location>
</feature>
<dbReference type="GO" id="GO:0006457">
    <property type="term" value="P:protein folding"/>
    <property type="evidence" value="ECO:0007669"/>
    <property type="project" value="InterPro"/>
</dbReference>
<dbReference type="GO" id="GO:0015031">
    <property type="term" value="P:protein transport"/>
    <property type="evidence" value="ECO:0007669"/>
    <property type="project" value="InterPro"/>
</dbReference>
<dbReference type="InterPro" id="IPR008881">
    <property type="entry name" value="Trigger_fac_ribosome-bd_bac"/>
</dbReference>
<gene>
    <name evidence="5" type="ORF">COT52_01385</name>
</gene>
<dbReference type="InterPro" id="IPR027304">
    <property type="entry name" value="Trigger_fact/SurA_dom_sf"/>
</dbReference>
<dbReference type="EMBL" id="PEYW01000019">
    <property type="protein sequence ID" value="PIS20901.1"/>
    <property type="molecule type" value="Genomic_DNA"/>
</dbReference>
<proteinExistence type="predicted"/>
<reference evidence="6" key="1">
    <citation type="submission" date="2017-09" db="EMBL/GenBank/DDBJ databases">
        <title>Depth-based differentiation of microbial function through sediment-hosted aquifers and enrichment of novel symbionts in the deep terrestrial subsurface.</title>
        <authorList>
            <person name="Probst A.J."/>
            <person name="Ladd B."/>
            <person name="Jarett J.K."/>
            <person name="Geller-Mcgrath D.E."/>
            <person name="Sieber C.M.K."/>
            <person name="Emerson J.B."/>
            <person name="Anantharaman K."/>
            <person name="Thomas B.C."/>
            <person name="Malmstrom R."/>
            <person name="Stieglmeier M."/>
            <person name="Klingl A."/>
            <person name="Woyke T."/>
            <person name="Ryan C.M."/>
            <person name="Banfield J.F."/>
        </authorList>
    </citation>
    <scope>NUCLEOTIDE SEQUENCE [LARGE SCALE GENOMIC DNA]</scope>
</reference>
<evidence type="ECO:0000259" key="4">
    <source>
        <dbReference type="Pfam" id="PF05698"/>
    </source>
</evidence>
<keyword evidence="2" id="KW-0413">Isomerase</keyword>
<dbReference type="AlphaFoldDB" id="A0A2H0X7S2"/>
<keyword evidence="1" id="KW-0697">Rotamase</keyword>
<name>A0A2H0X7S2_UNCKA</name>
<accession>A0A2H0X7S2</accession>
<evidence type="ECO:0000313" key="6">
    <source>
        <dbReference type="Proteomes" id="UP000231414"/>
    </source>
</evidence>
<comment type="caution">
    <text evidence="5">The sequence shown here is derived from an EMBL/GenBank/DDBJ whole genome shotgun (WGS) entry which is preliminary data.</text>
</comment>
<sequence>MKLNLEKQPKAVCLIHADFDQADIAKAKQEALKYLSEEKEYKGFRKGKTPLEVVEKNTNENVLKEYIVNQLATLASVKAVQENKLQPIISPQATVEKFSWEEIVLNIQLVEQPPVTLGDYKDKIKEALEKKSPAGQIAAATTLAEAAKEGSSDKEYQEPALTFPEIIEAIKQTCHAEVADILIEKEMNSRLGQLVNRIEALGMRVEQYLESQNKNIDQLRQEYRQQAKETLEIEFIMQEIAQKEGHQVTDQDVADAIQAAPDEKSRKEFESEDKKEYIRTVLKRSKTLLAMSKGQFVN</sequence>
<dbReference type="InterPro" id="IPR008880">
    <property type="entry name" value="Trigger_fac_C"/>
</dbReference>
<evidence type="ECO:0008006" key="7">
    <source>
        <dbReference type="Google" id="ProtNLM"/>
    </source>
</evidence>
<evidence type="ECO:0000256" key="2">
    <source>
        <dbReference type="ARBA" id="ARBA00023235"/>
    </source>
</evidence>
<evidence type="ECO:0000259" key="3">
    <source>
        <dbReference type="Pfam" id="PF05697"/>
    </source>
</evidence>
<dbReference type="Proteomes" id="UP000231414">
    <property type="component" value="Unassembled WGS sequence"/>
</dbReference>
<dbReference type="SUPFAM" id="SSF102735">
    <property type="entry name" value="Trigger factor ribosome-binding domain"/>
    <property type="match status" value="1"/>
</dbReference>
<dbReference type="SUPFAM" id="SSF109998">
    <property type="entry name" value="Triger factor/SurA peptide-binding domain-like"/>
    <property type="match status" value="1"/>
</dbReference>
<organism evidence="5 6">
    <name type="scientific">candidate division WWE3 bacterium CG08_land_8_20_14_0_20_43_13</name>
    <dbReference type="NCBI Taxonomy" id="1975087"/>
    <lineage>
        <taxon>Bacteria</taxon>
        <taxon>Katanobacteria</taxon>
    </lineage>
</organism>
<evidence type="ECO:0000313" key="5">
    <source>
        <dbReference type="EMBL" id="PIS20901.1"/>
    </source>
</evidence>
<feature type="domain" description="Trigger factor C-terminal" evidence="4">
    <location>
        <begin position="150"/>
        <end position="288"/>
    </location>
</feature>
<evidence type="ECO:0000256" key="1">
    <source>
        <dbReference type="ARBA" id="ARBA00023110"/>
    </source>
</evidence>
<dbReference type="GO" id="GO:0003755">
    <property type="term" value="F:peptidyl-prolyl cis-trans isomerase activity"/>
    <property type="evidence" value="ECO:0007669"/>
    <property type="project" value="UniProtKB-KW"/>
</dbReference>
<dbReference type="Gene3D" id="1.10.3120.10">
    <property type="entry name" value="Trigger factor, C-terminal domain"/>
    <property type="match status" value="1"/>
</dbReference>
<protein>
    <recommendedName>
        <fullName evidence="7">PPIase</fullName>
    </recommendedName>
</protein>
<dbReference type="InterPro" id="IPR036611">
    <property type="entry name" value="Trigger_fac_ribosome-bd_sf"/>
</dbReference>
<dbReference type="Pfam" id="PF05698">
    <property type="entry name" value="Trigger_C"/>
    <property type="match status" value="1"/>
</dbReference>